<organism evidence="1 2">
    <name type="scientific">Candidatus Magasanikbacteria bacterium RIFOXYB1_FULL_40_15</name>
    <dbReference type="NCBI Taxonomy" id="1798697"/>
    <lineage>
        <taxon>Bacteria</taxon>
        <taxon>Candidatus Magasanikiibacteriota</taxon>
    </lineage>
</organism>
<protein>
    <submittedName>
        <fullName evidence="1">Uncharacterized protein</fullName>
    </submittedName>
</protein>
<reference evidence="1 2" key="1">
    <citation type="journal article" date="2016" name="Nat. Commun.">
        <title>Thousands of microbial genomes shed light on interconnected biogeochemical processes in an aquifer system.</title>
        <authorList>
            <person name="Anantharaman K."/>
            <person name="Brown C.T."/>
            <person name="Hug L.A."/>
            <person name="Sharon I."/>
            <person name="Castelle C.J."/>
            <person name="Probst A.J."/>
            <person name="Thomas B.C."/>
            <person name="Singh A."/>
            <person name="Wilkins M.J."/>
            <person name="Karaoz U."/>
            <person name="Brodie E.L."/>
            <person name="Williams K.H."/>
            <person name="Hubbard S.S."/>
            <person name="Banfield J.F."/>
        </authorList>
    </citation>
    <scope>NUCLEOTIDE SEQUENCE [LARGE SCALE GENOMIC DNA]</scope>
</reference>
<name>A0A1F6NFM7_9BACT</name>
<dbReference type="EMBL" id="MFQS01000028">
    <property type="protein sequence ID" value="OGH82806.1"/>
    <property type="molecule type" value="Genomic_DNA"/>
</dbReference>
<dbReference type="AlphaFoldDB" id="A0A1F6NFM7"/>
<gene>
    <name evidence="1" type="ORF">A2373_01045</name>
</gene>
<comment type="caution">
    <text evidence="1">The sequence shown here is derived from an EMBL/GenBank/DDBJ whole genome shotgun (WGS) entry which is preliminary data.</text>
</comment>
<dbReference type="STRING" id="1798697.A2373_01045"/>
<dbReference type="Proteomes" id="UP000176300">
    <property type="component" value="Unassembled WGS sequence"/>
</dbReference>
<sequence>MDMEKLGFKKAELSEKQSILIEKLREFEKHPLVKKIIEGVEYGFVKDAKLLCFTESDKFRSMPEVIEILKTYLFDEGEDRPWDRFKRK</sequence>
<accession>A0A1F6NFM7</accession>
<evidence type="ECO:0000313" key="2">
    <source>
        <dbReference type="Proteomes" id="UP000176300"/>
    </source>
</evidence>
<proteinExistence type="predicted"/>
<evidence type="ECO:0000313" key="1">
    <source>
        <dbReference type="EMBL" id="OGH82806.1"/>
    </source>
</evidence>